<dbReference type="Proteomes" id="UP000182135">
    <property type="component" value="Unassembled WGS sequence"/>
</dbReference>
<proteinExistence type="predicted"/>
<evidence type="ECO:0000313" key="4">
    <source>
        <dbReference type="Proteomes" id="UP000246114"/>
    </source>
</evidence>
<dbReference type="EMBL" id="FOOE01000034">
    <property type="protein sequence ID" value="SFG21069.1"/>
    <property type="molecule type" value="Genomic_DNA"/>
</dbReference>
<dbReference type="RefSeq" id="WP_027639737.1">
    <property type="nucleotide sequence ID" value="NZ_BAAACD010000022.1"/>
</dbReference>
<dbReference type="eggNOG" id="ENOG502ZQXU">
    <property type="taxonomic scope" value="Bacteria"/>
</dbReference>
<evidence type="ECO:0000313" key="1">
    <source>
        <dbReference type="EMBL" id="PWL54096.1"/>
    </source>
</evidence>
<evidence type="ECO:0000313" key="2">
    <source>
        <dbReference type="EMBL" id="SFG21069.1"/>
    </source>
</evidence>
<evidence type="ECO:0000313" key="3">
    <source>
        <dbReference type="Proteomes" id="UP000182135"/>
    </source>
</evidence>
<dbReference type="STRING" id="1529.SAMN04487885_13415"/>
<keyword evidence="3" id="KW-1185">Reference proteome</keyword>
<name>A0A1I2Q143_9CLOT</name>
<organism evidence="2 3">
    <name type="scientific">Clostridium cadaveris</name>
    <dbReference type="NCBI Taxonomy" id="1529"/>
    <lineage>
        <taxon>Bacteria</taxon>
        <taxon>Bacillati</taxon>
        <taxon>Bacillota</taxon>
        <taxon>Clostridia</taxon>
        <taxon>Eubacteriales</taxon>
        <taxon>Clostridiaceae</taxon>
        <taxon>Clostridium</taxon>
    </lineage>
</organism>
<dbReference type="Proteomes" id="UP000246114">
    <property type="component" value="Unassembled WGS sequence"/>
</dbReference>
<accession>A0A1I2Q143</accession>
<protein>
    <submittedName>
        <fullName evidence="2">Uncharacterized protein</fullName>
    </submittedName>
</protein>
<reference evidence="2 3" key="1">
    <citation type="submission" date="2016-10" db="EMBL/GenBank/DDBJ databases">
        <authorList>
            <person name="de Groot N.N."/>
        </authorList>
    </citation>
    <scope>NUCLEOTIDE SEQUENCE [LARGE SCALE GENOMIC DNA]</scope>
    <source>
        <strain evidence="2 3">NLAE-zl-G419</strain>
    </source>
</reference>
<dbReference type="AlphaFoldDB" id="A0A1I2Q143"/>
<reference evidence="1 4" key="2">
    <citation type="submission" date="2018-03" db="EMBL/GenBank/DDBJ databases">
        <title>The uncultured portion of the human microbiome is neutrally assembled.</title>
        <authorList>
            <person name="Jeraldo P."/>
            <person name="Boardman L."/>
            <person name="White B.A."/>
            <person name="Nelson H."/>
            <person name="Goldenfeld N."/>
            <person name="Chia N."/>
        </authorList>
    </citation>
    <scope>NUCLEOTIDE SEQUENCE [LARGE SCALE GENOMIC DNA]</scope>
    <source>
        <strain evidence="1">CIM:MAG 903</strain>
    </source>
</reference>
<gene>
    <name evidence="1" type="ORF">DBY38_05385</name>
    <name evidence="2" type="ORF">SAMN04487885_13415</name>
</gene>
<dbReference type="OrthoDB" id="362018at2"/>
<dbReference type="GeneID" id="90546217"/>
<sequence length="178" mass="21036">MIQRIKLNLEAVEAMLYYWQAASEKENISEVFFNDVANMKALSIAYDDEFDGESVRRALSAIKNREPFTGNKKERKFWNNNMWMMEDLEYTKAMANPVKQLNVDDLLEDLQNVENKNNYEELEVIFSPLHSDEYLIVKNALVINFFRVRPSDYDENTFIGDKEIKVYIKEKLVELLTK</sequence>
<dbReference type="EMBL" id="QAMZ01000027">
    <property type="protein sequence ID" value="PWL54096.1"/>
    <property type="molecule type" value="Genomic_DNA"/>
</dbReference>